<dbReference type="Proteomes" id="UP000295334">
    <property type="component" value="Unassembled WGS sequence"/>
</dbReference>
<dbReference type="GO" id="GO:0012505">
    <property type="term" value="C:endomembrane system"/>
    <property type="evidence" value="ECO:0007669"/>
    <property type="project" value="UniProtKB-SubCell"/>
</dbReference>
<evidence type="ECO:0000259" key="10">
    <source>
        <dbReference type="Pfam" id="PF02823"/>
    </source>
</evidence>
<dbReference type="GO" id="GO:0045259">
    <property type="term" value="C:proton-transporting ATP synthase complex"/>
    <property type="evidence" value="ECO:0007669"/>
    <property type="project" value="UniProtKB-KW"/>
</dbReference>
<dbReference type="Gene3D" id="2.60.15.10">
    <property type="entry name" value="F0F1 ATP synthase delta/epsilon subunit, N-terminal"/>
    <property type="match status" value="1"/>
</dbReference>
<dbReference type="InterPro" id="IPR020546">
    <property type="entry name" value="ATP_synth_F1_dsu/esu_N"/>
</dbReference>
<comment type="subcellular location">
    <subcellularLocation>
        <location evidence="2">Endomembrane system</location>
        <topology evidence="2">Peripheral membrane protein</topology>
    </subcellularLocation>
</comment>
<proteinExistence type="inferred from homology"/>
<evidence type="ECO:0000256" key="9">
    <source>
        <dbReference type="RuleBase" id="RU003656"/>
    </source>
</evidence>
<evidence type="ECO:0000256" key="6">
    <source>
        <dbReference type="ARBA" id="ARBA00023136"/>
    </source>
</evidence>
<comment type="function">
    <text evidence="1">Produces ATP from ADP in the presence of a proton gradient across the membrane.</text>
</comment>
<evidence type="ECO:0000313" key="12">
    <source>
        <dbReference type="Proteomes" id="UP000295334"/>
    </source>
</evidence>
<dbReference type="CDD" id="cd12152">
    <property type="entry name" value="F1-ATPase_delta"/>
    <property type="match status" value="1"/>
</dbReference>
<dbReference type="InterPro" id="IPR036771">
    <property type="entry name" value="ATPsynth_dsu/esu_N"/>
</dbReference>
<dbReference type="GO" id="GO:0046933">
    <property type="term" value="F:proton-transporting ATP synthase activity, rotational mechanism"/>
    <property type="evidence" value="ECO:0007669"/>
    <property type="project" value="InterPro"/>
</dbReference>
<reference evidence="11 12" key="1">
    <citation type="submission" date="2019-03" db="EMBL/GenBank/DDBJ databases">
        <authorList>
            <person name="Kim M.K.M."/>
        </authorList>
    </citation>
    <scope>NUCLEOTIDE SEQUENCE [LARGE SCALE GENOMIC DNA]</scope>
    <source>
        <strain evidence="11 12">17J68-12</strain>
    </source>
</reference>
<keyword evidence="12" id="KW-1185">Reference proteome</keyword>
<keyword evidence="8 9" id="KW-0066">ATP synthesis</keyword>
<evidence type="ECO:0000313" key="11">
    <source>
        <dbReference type="EMBL" id="TCJ14508.1"/>
    </source>
</evidence>
<keyword evidence="6" id="KW-0472">Membrane</keyword>
<evidence type="ECO:0000256" key="3">
    <source>
        <dbReference type="ARBA" id="ARBA00005712"/>
    </source>
</evidence>
<keyword evidence="5 9" id="KW-0406">Ion transport</keyword>
<evidence type="ECO:0000256" key="8">
    <source>
        <dbReference type="ARBA" id="ARBA00023310"/>
    </source>
</evidence>
<name>A0A4R1BC45_9BACT</name>
<feature type="domain" description="ATP synthase F1 complex delta/epsilon subunit N-terminal" evidence="10">
    <location>
        <begin position="1"/>
        <end position="81"/>
    </location>
</feature>
<keyword evidence="4 9" id="KW-0813">Transport</keyword>
<dbReference type="OrthoDB" id="5294255at2"/>
<evidence type="ECO:0000256" key="1">
    <source>
        <dbReference type="ARBA" id="ARBA00003543"/>
    </source>
</evidence>
<dbReference type="AlphaFoldDB" id="A0A4R1BC45"/>
<dbReference type="RefSeq" id="WP_131449498.1">
    <property type="nucleotide sequence ID" value="NZ_SJZI01000042.1"/>
</dbReference>
<comment type="similarity">
    <text evidence="3 9">Belongs to the ATPase epsilon chain family.</text>
</comment>
<dbReference type="NCBIfam" id="TIGR01216">
    <property type="entry name" value="ATP_synt_epsi"/>
    <property type="match status" value="1"/>
</dbReference>
<evidence type="ECO:0000256" key="4">
    <source>
        <dbReference type="ARBA" id="ARBA00022448"/>
    </source>
</evidence>
<evidence type="ECO:0000256" key="2">
    <source>
        <dbReference type="ARBA" id="ARBA00004184"/>
    </source>
</evidence>
<comment type="caution">
    <text evidence="11">The sequence shown here is derived from an EMBL/GenBank/DDBJ whole genome shotgun (WGS) entry which is preliminary data.</text>
</comment>
<dbReference type="InterPro" id="IPR001469">
    <property type="entry name" value="ATP_synth_F1_dsu/esu"/>
</dbReference>
<dbReference type="EMBL" id="SJZI01000042">
    <property type="protein sequence ID" value="TCJ14508.1"/>
    <property type="molecule type" value="Genomic_DNA"/>
</dbReference>
<dbReference type="Pfam" id="PF02823">
    <property type="entry name" value="ATP-synt_DE_N"/>
    <property type="match status" value="1"/>
</dbReference>
<dbReference type="SUPFAM" id="SSF51344">
    <property type="entry name" value="Epsilon subunit of F1F0-ATP synthase N-terminal domain"/>
    <property type="match status" value="1"/>
</dbReference>
<keyword evidence="7 9" id="KW-0139">CF(1)</keyword>
<protein>
    <submittedName>
        <fullName evidence="11">ATP synthase F1 subunit epsilon</fullName>
    </submittedName>
</protein>
<organism evidence="11 12">
    <name type="scientific">Flaviaesturariibacter flavus</name>
    <dbReference type="NCBI Taxonomy" id="2502780"/>
    <lineage>
        <taxon>Bacteria</taxon>
        <taxon>Pseudomonadati</taxon>
        <taxon>Bacteroidota</taxon>
        <taxon>Chitinophagia</taxon>
        <taxon>Chitinophagales</taxon>
        <taxon>Chitinophagaceae</taxon>
        <taxon>Flaviaestuariibacter</taxon>
    </lineage>
</organism>
<gene>
    <name evidence="11" type="primary">atpC</name>
    <name evidence="11" type="ORF">EPD60_11005</name>
</gene>
<accession>A0A4R1BC45</accession>
<comment type="subunit">
    <text evidence="9">F-type ATPases have 2 components, CF(1) - the catalytic core - and CF(0) - the membrane proton channel. CF(1) has five subunits: alpha(3), beta(3), gamma(1), delta(1), epsilon(1). CF(0) has three main subunits: a, b and c.</text>
</comment>
<sequence>MTLEILTPERKLFSGEVYGVQMPGISGSFEVLDRHAPLVSALKAGRVKVLRDRTNHTASFEIQGGFVEVLNNKVTVLVEGATTID</sequence>
<evidence type="ECO:0000256" key="5">
    <source>
        <dbReference type="ARBA" id="ARBA00023065"/>
    </source>
</evidence>
<dbReference type="PANTHER" id="PTHR13822:SF10">
    <property type="entry name" value="ATP SYNTHASE EPSILON CHAIN, CHLOROPLASTIC"/>
    <property type="match status" value="1"/>
</dbReference>
<evidence type="ECO:0000256" key="7">
    <source>
        <dbReference type="ARBA" id="ARBA00023196"/>
    </source>
</evidence>
<dbReference type="PANTHER" id="PTHR13822">
    <property type="entry name" value="ATP SYNTHASE DELTA/EPSILON CHAIN"/>
    <property type="match status" value="1"/>
</dbReference>